<comment type="caution">
    <text evidence="6">The sequence shown here is derived from an EMBL/GenBank/DDBJ whole genome shotgun (WGS) entry which is preliminary data.</text>
</comment>
<dbReference type="GO" id="GO:0030681">
    <property type="term" value="C:multimeric ribonuclease P complex"/>
    <property type="evidence" value="ECO:0007669"/>
    <property type="project" value="TreeGrafter"/>
</dbReference>
<keyword evidence="4" id="KW-0539">Nucleus</keyword>
<dbReference type="GO" id="GO:0001682">
    <property type="term" value="P:tRNA 5'-leader removal"/>
    <property type="evidence" value="ECO:0007669"/>
    <property type="project" value="InterPro"/>
</dbReference>
<keyword evidence="7" id="KW-1185">Reference proteome</keyword>
<evidence type="ECO:0000256" key="2">
    <source>
        <dbReference type="ARBA" id="ARBA00010800"/>
    </source>
</evidence>
<dbReference type="EMBL" id="LGRX02029344">
    <property type="protein sequence ID" value="KAK3246965.1"/>
    <property type="molecule type" value="Genomic_DNA"/>
</dbReference>
<evidence type="ECO:0000256" key="4">
    <source>
        <dbReference type="ARBA" id="ARBA00023242"/>
    </source>
</evidence>
<comment type="similarity">
    <text evidence="2 5">Belongs to the eukaryotic/archaeal RNase P protein component 2 family.</text>
</comment>
<comment type="subcellular location">
    <subcellularLocation>
        <location evidence="1">Nucleus</location>
    </subcellularLocation>
</comment>
<dbReference type="GO" id="GO:0000172">
    <property type="term" value="C:ribonuclease MRP complex"/>
    <property type="evidence" value="ECO:0007669"/>
    <property type="project" value="TreeGrafter"/>
</dbReference>
<name>A0AAE0C3P1_9CHLO</name>
<dbReference type="Gene3D" id="3.30.70.3250">
    <property type="entry name" value="Ribonuclease P, Pop5 subunit"/>
    <property type="match status" value="1"/>
</dbReference>
<dbReference type="Proteomes" id="UP001190700">
    <property type="component" value="Unassembled WGS sequence"/>
</dbReference>
<proteinExistence type="inferred from homology"/>
<evidence type="ECO:0000256" key="5">
    <source>
        <dbReference type="PIRNR" id="PIRNR023803"/>
    </source>
</evidence>
<dbReference type="PIRSF" id="PIRSF023803">
    <property type="entry name" value="Ribonuclease_P_prd"/>
    <property type="match status" value="1"/>
</dbReference>
<organism evidence="6 7">
    <name type="scientific">Cymbomonas tetramitiformis</name>
    <dbReference type="NCBI Taxonomy" id="36881"/>
    <lineage>
        <taxon>Eukaryota</taxon>
        <taxon>Viridiplantae</taxon>
        <taxon>Chlorophyta</taxon>
        <taxon>Pyramimonadophyceae</taxon>
        <taxon>Pyramimonadales</taxon>
        <taxon>Pyramimonadaceae</taxon>
        <taxon>Cymbomonas</taxon>
    </lineage>
</organism>
<dbReference type="Pfam" id="PF01900">
    <property type="entry name" value="RNase_P_Rpp14"/>
    <property type="match status" value="1"/>
</dbReference>
<protein>
    <recommendedName>
        <fullName evidence="5">Ribonuclease P/MRP protein subunit POP5</fullName>
    </recommendedName>
</protein>
<dbReference type="SUPFAM" id="SSF160350">
    <property type="entry name" value="Rnp2-like"/>
    <property type="match status" value="1"/>
</dbReference>
<dbReference type="GO" id="GO:0033204">
    <property type="term" value="F:ribonuclease P RNA binding"/>
    <property type="evidence" value="ECO:0007669"/>
    <property type="project" value="InterPro"/>
</dbReference>
<evidence type="ECO:0000256" key="3">
    <source>
        <dbReference type="ARBA" id="ARBA00022694"/>
    </source>
</evidence>
<dbReference type="PANTHER" id="PTHR15441">
    <property type="entry name" value="RIBONUCLEASE P PROTEIN SUBUNIT P14"/>
    <property type="match status" value="1"/>
</dbReference>
<gene>
    <name evidence="6" type="ORF">CYMTET_43521</name>
</gene>
<dbReference type="GO" id="GO:0005730">
    <property type="term" value="C:nucleolus"/>
    <property type="evidence" value="ECO:0007669"/>
    <property type="project" value="TreeGrafter"/>
</dbReference>
<dbReference type="PANTHER" id="PTHR15441:SF2">
    <property type="entry name" value="RIBONUCLEASE P_MRP PROTEIN SUBUNIT POP5"/>
    <property type="match status" value="1"/>
</dbReference>
<comment type="function">
    <text evidence="5">Component of ribonuclease P, a protein complex that generates mature tRNA molecules by cleaving their 5'-ends.</text>
</comment>
<evidence type="ECO:0000256" key="1">
    <source>
        <dbReference type="ARBA" id="ARBA00004123"/>
    </source>
</evidence>
<keyword evidence="3 5" id="KW-0819">tRNA processing</keyword>
<dbReference type="InterPro" id="IPR002759">
    <property type="entry name" value="Pop5/Rpp14/Rnp2-like"/>
</dbReference>
<sequence>MVRFKNRYLLLEVVWKDGKSDSTVGEDQLLSAFRESLGLNFGDVGRGVAAQSLQVKYFNPLTNLCIIRCSRDSYRQVWCAITLISEIRKRTVMLRMIHLGGSVRTCQTSALKYNLSVIKDFEPYLGEQYTQEVAAIKRRIQALDL</sequence>
<reference evidence="6 7" key="1">
    <citation type="journal article" date="2015" name="Genome Biol. Evol.">
        <title>Comparative Genomics of a Bacterivorous Green Alga Reveals Evolutionary Causalities and Consequences of Phago-Mixotrophic Mode of Nutrition.</title>
        <authorList>
            <person name="Burns J.A."/>
            <person name="Paasch A."/>
            <person name="Narechania A."/>
            <person name="Kim E."/>
        </authorList>
    </citation>
    <scope>NUCLEOTIDE SEQUENCE [LARGE SCALE GENOMIC DNA]</scope>
    <source>
        <strain evidence="6 7">PLY_AMNH</strain>
    </source>
</reference>
<evidence type="ECO:0000313" key="6">
    <source>
        <dbReference type="EMBL" id="KAK3246965.1"/>
    </source>
</evidence>
<dbReference type="InterPro" id="IPR038085">
    <property type="entry name" value="Rnp2-like_sf"/>
</dbReference>
<dbReference type="AlphaFoldDB" id="A0AAE0C3P1"/>
<dbReference type="InterPro" id="IPR016819">
    <property type="entry name" value="RNase_P/MRP_POP5"/>
</dbReference>
<evidence type="ECO:0000313" key="7">
    <source>
        <dbReference type="Proteomes" id="UP001190700"/>
    </source>
</evidence>
<accession>A0AAE0C3P1</accession>